<proteinExistence type="predicted"/>
<dbReference type="AlphaFoldDB" id="A0A414B554"/>
<dbReference type="RefSeq" id="WP_118381207.1">
    <property type="nucleotide sequence ID" value="NZ_CABJFJ010000009.1"/>
</dbReference>
<organism evidence="1 2">
    <name type="scientific">Anaerobutyricum hallii</name>
    <dbReference type="NCBI Taxonomy" id="39488"/>
    <lineage>
        <taxon>Bacteria</taxon>
        <taxon>Bacillati</taxon>
        <taxon>Bacillota</taxon>
        <taxon>Clostridia</taxon>
        <taxon>Lachnospirales</taxon>
        <taxon>Lachnospiraceae</taxon>
        <taxon>Anaerobutyricum</taxon>
    </lineage>
</organism>
<reference evidence="1 2" key="1">
    <citation type="submission" date="2018-08" db="EMBL/GenBank/DDBJ databases">
        <title>A genome reference for cultivated species of the human gut microbiota.</title>
        <authorList>
            <person name="Zou Y."/>
            <person name="Xue W."/>
            <person name="Luo G."/>
        </authorList>
    </citation>
    <scope>NUCLEOTIDE SEQUENCE [LARGE SCALE GENOMIC DNA]</scope>
    <source>
        <strain evidence="1 2">AM34-3LB</strain>
    </source>
</reference>
<protein>
    <submittedName>
        <fullName evidence="1">DUF3199 family protein</fullName>
    </submittedName>
</protein>
<dbReference type="SUPFAM" id="SSF116915">
    <property type="entry name" value="Hypothetical protein YqbG"/>
    <property type="match status" value="1"/>
</dbReference>
<accession>A0A414B554</accession>
<dbReference type="InterPro" id="IPR036558">
    <property type="entry name" value="YqbG-like_sf"/>
</dbReference>
<dbReference type="Proteomes" id="UP000284621">
    <property type="component" value="Unassembled WGS sequence"/>
</dbReference>
<dbReference type="CDD" id="cd08053">
    <property type="entry name" value="Yqbg"/>
    <property type="match status" value="1"/>
</dbReference>
<gene>
    <name evidence="1" type="ORF">DW833_08900</name>
</gene>
<dbReference type="InterPro" id="IPR013514">
    <property type="entry name" value="DUF3199_YqbG"/>
</dbReference>
<evidence type="ECO:0000313" key="2">
    <source>
        <dbReference type="Proteomes" id="UP000284621"/>
    </source>
</evidence>
<comment type="caution">
    <text evidence="1">The sequence shown here is derived from an EMBL/GenBank/DDBJ whole genome shotgun (WGS) entry which is preliminary data.</text>
</comment>
<sequence length="130" mass="15046">MLRPWVSPQDLKDYTEIKEIKERADKKLAFDIARAEQKIIKITNNKFDAEEYAEKMPETVKMAIILVAEAYAKNTIEKAKKQIKSESFDDYSYTLDSGIIDLDSLNLEELLSDYIMSEGIGKMMMRLRAL</sequence>
<dbReference type="Gene3D" id="1.10.3230.10">
    <property type="entry name" value="YqbG-like"/>
    <property type="match status" value="1"/>
</dbReference>
<dbReference type="EMBL" id="QSID01000009">
    <property type="protein sequence ID" value="RHC64172.1"/>
    <property type="molecule type" value="Genomic_DNA"/>
</dbReference>
<keyword evidence="2" id="KW-1185">Reference proteome</keyword>
<name>A0A414B554_9FIRM</name>
<evidence type="ECO:0000313" key="1">
    <source>
        <dbReference type="EMBL" id="RHC64172.1"/>
    </source>
</evidence>
<dbReference type="Pfam" id="PF11436">
    <property type="entry name" value="DUF3199"/>
    <property type="match status" value="1"/>
</dbReference>